<reference evidence="1 2" key="1">
    <citation type="journal article" date="2020" name="Biotechnol. Biofuels">
        <title>New insights from the biogas microbiome by comprehensive genome-resolved metagenomics of nearly 1600 species originating from multiple anaerobic digesters.</title>
        <authorList>
            <person name="Campanaro S."/>
            <person name="Treu L."/>
            <person name="Rodriguez-R L.M."/>
            <person name="Kovalovszki A."/>
            <person name="Ziels R.M."/>
            <person name="Maus I."/>
            <person name="Zhu X."/>
            <person name="Kougias P.G."/>
            <person name="Basile A."/>
            <person name="Luo G."/>
            <person name="Schluter A."/>
            <person name="Konstantinidis K.T."/>
            <person name="Angelidaki I."/>
        </authorList>
    </citation>
    <scope>NUCLEOTIDE SEQUENCE [LARGE SCALE GENOMIC DNA]</scope>
    <source>
        <strain evidence="1">AS05jafATM_4</strain>
    </source>
</reference>
<name>A0A7C6Z6L1_9FIRM</name>
<organism evidence="1 2">
    <name type="scientific">Desulfitobacterium dehalogenans</name>
    <dbReference type="NCBI Taxonomy" id="36854"/>
    <lineage>
        <taxon>Bacteria</taxon>
        <taxon>Bacillati</taxon>
        <taxon>Bacillota</taxon>
        <taxon>Clostridia</taxon>
        <taxon>Eubacteriales</taxon>
        <taxon>Desulfitobacteriaceae</taxon>
        <taxon>Desulfitobacterium</taxon>
    </lineage>
</organism>
<protein>
    <submittedName>
        <fullName evidence="1">Uncharacterized protein</fullName>
    </submittedName>
</protein>
<evidence type="ECO:0000313" key="1">
    <source>
        <dbReference type="EMBL" id="HHY28488.1"/>
    </source>
</evidence>
<gene>
    <name evidence="1" type="ORF">GX523_17450</name>
</gene>
<dbReference type="Proteomes" id="UP000553059">
    <property type="component" value="Unassembled WGS sequence"/>
</dbReference>
<comment type="caution">
    <text evidence="1">The sequence shown here is derived from an EMBL/GenBank/DDBJ whole genome shotgun (WGS) entry which is preliminary data.</text>
</comment>
<proteinExistence type="predicted"/>
<dbReference type="EMBL" id="DUTF01000369">
    <property type="protein sequence ID" value="HHY28488.1"/>
    <property type="molecule type" value="Genomic_DNA"/>
</dbReference>
<evidence type="ECO:0000313" key="2">
    <source>
        <dbReference type="Proteomes" id="UP000553059"/>
    </source>
</evidence>
<dbReference type="AlphaFoldDB" id="A0A7C6Z6L1"/>
<sequence length="95" mass="10842">MGLKLLVTTAAKKFILDNGMKAIAKNVGWPTVELGEPKEEELGEYQAIDLGEDIKLYTHISILSLDDFNHFRIDYGWKLTGKGLTIKSRWFKDKK</sequence>
<accession>A0A7C6Z6L1</accession>